<evidence type="ECO:0000313" key="3">
    <source>
        <dbReference type="Proteomes" id="UP001236657"/>
    </source>
</evidence>
<keyword evidence="3" id="KW-1185">Reference proteome</keyword>
<dbReference type="Pfam" id="PF13776">
    <property type="entry name" value="DUF4172"/>
    <property type="match status" value="1"/>
</dbReference>
<organism evidence="2 3">
    <name type="scientific">Thiothrix lacustris</name>
    <dbReference type="NCBI Taxonomy" id="525917"/>
    <lineage>
        <taxon>Bacteria</taxon>
        <taxon>Pseudomonadati</taxon>
        <taxon>Pseudomonadota</taxon>
        <taxon>Gammaproteobacteria</taxon>
        <taxon>Thiotrichales</taxon>
        <taxon>Thiotrichaceae</taxon>
        <taxon>Thiothrix</taxon>
    </lineage>
</organism>
<dbReference type="RefSeq" id="WP_084260353.1">
    <property type="nucleotide sequence ID" value="NZ_CP133218.1"/>
</dbReference>
<dbReference type="InterPro" id="IPR025230">
    <property type="entry name" value="DUF4172"/>
</dbReference>
<evidence type="ECO:0000259" key="1">
    <source>
        <dbReference type="Pfam" id="PF13776"/>
    </source>
</evidence>
<feature type="domain" description="DUF4172" evidence="1">
    <location>
        <begin position="15"/>
        <end position="66"/>
    </location>
</feature>
<dbReference type="Proteomes" id="UP001236657">
    <property type="component" value="Chromosome"/>
</dbReference>
<proteinExistence type="predicted"/>
<name>A0ABY9MTY2_9GAMM</name>
<accession>A0ABY9MTY2</accession>
<gene>
    <name evidence="2" type="ORF">RCF98_07215</name>
</gene>
<reference evidence="2 3" key="1">
    <citation type="submission" date="2023-08" db="EMBL/GenBank/DDBJ databases">
        <title>New molecular markers tilS and rpoB for phylogenetic and monitoring studies of the genus Thiothrix biodiversity.</title>
        <authorList>
            <person name="Ravin N.V."/>
            <person name="Smolyakov D."/>
            <person name="Markov N.D."/>
            <person name="Beletsky A.V."/>
            <person name="Mardanov A.V."/>
            <person name="Rudenko T.S."/>
            <person name="Grabovich M.Y."/>
        </authorList>
    </citation>
    <scope>NUCLEOTIDE SEQUENCE [LARGE SCALE GENOMIC DNA]</scope>
    <source>
        <strain evidence="2 3">MK1</strain>
    </source>
</reference>
<dbReference type="EMBL" id="CP133218">
    <property type="protein sequence ID" value="WML92124.1"/>
    <property type="molecule type" value="Genomic_DNA"/>
</dbReference>
<evidence type="ECO:0000313" key="2">
    <source>
        <dbReference type="EMBL" id="WML92124.1"/>
    </source>
</evidence>
<protein>
    <submittedName>
        <fullName evidence="2">DUF4172 domain-containing protein</fullName>
    </submittedName>
</protein>
<sequence>MSHRITMYDSCNGIGWPNFSFDPLKLMPLETAFAHESGLLLGAFTHLTEADRIQLKVEMVSNEAMQ</sequence>